<dbReference type="EMBL" id="CAUYUJ010016225">
    <property type="protein sequence ID" value="CAK0863097.1"/>
    <property type="molecule type" value="Genomic_DNA"/>
</dbReference>
<feature type="compositionally biased region" description="Basic and acidic residues" evidence="3">
    <location>
        <begin position="115"/>
        <end position="162"/>
    </location>
</feature>
<keyword evidence="6" id="KW-1185">Reference proteome</keyword>
<feature type="coiled-coil region" evidence="2">
    <location>
        <begin position="563"/>
        <end position="597"/>
    </location>
</feature>
<dbReference type="SMART" id="SM00054">
    <property type="entry name" value="EFh"/>
    <property type="match status" value="3"/>
</dbReference>
<dbReference type="InterPro" id="IPR002048">
    <property type="entry name" value="EF_hand_dom"/>
</dbReference>
<feature type="coiled-coil region" evidence="2">
    <location>
        <begin position="498"/>
        <end position="525"/>
    </location>
</feature>
<feature type="region of interest" description="Disordered" evidence="3">
    <location>
        <begin position="54"/>
        <end position="219"/>
    </location>
</feature>
<evidence type="ECO:0000256" key="2">
    <source>
        <dbReference type="SAM" id="Coils"/>
    </source>
</evidence>
<gene>
    <name evidence="5" type="ORF">PCOR1329_LOCUS51331</name>
</gene>
<dbReference type="PROSITE" id="PS00018">
    <property type="entry name" value="EF_HAND_1"/>
    <property type="match status" value="1"/>
</dbReference>
<dbReference type="InterPro" id="IPR011992">
    <property type="entry name" value="EF-hand-dom_pair"/>
</dbReference>
<evidence type="ECO:0000313" key="6">
    <source>
        <dbReference type="Proteomes" id="UP001189429"/>
    </source>
</evidence>
<accession>A0ABN9UUD2</accession>
<keyword evidence="1" id="KW-0106">Calcium</keyword>
<feature type="domain" description="EF-hand" evidence="4">
    <location>
        <begin position="707"/>
        <end position="742"/>
    </location>
</feature>
<feature type="domain" description="EF-hand" evidence="4">
    <location>
        <begin position="419"/>
        <end position="454"/>
    </location>
</feature>
<dbReference type="PROSITE" id="PS50222">
    <property type="entry name" value="EF_HAND_2"/>
    <property type="match status" value="3"/>
</dbReference>
<keyword evidence="2" id="KW-0175">Coiled coil</keyword>
<protein>
    <recommendedName>
        <fullName evidence="4">EF-hand domain-containing protein</fullName>
    </recommendedName>
</protein>
<organism evidence="5 6">
    <name type="scientific">Prorocentrum cordatum</name>
    <dbReference type="NCBI Taxonomy" id="2364126"/>
    <lineage>
        <taxon>Eukaryota</taxon>
        <taxon>Sar</taxon>
        <taxon>Alveolata</taxon>
        <taxon>Dinophyceae</taxon>
        <taxon>Prorocentrales</taxon>
        <taxon>Prorocentraceae</taxon>
        <taxon>Prorocentrum</taxon>
    </lineage>
</organism>
<evidence type="ECO:0000313" key="5">
    <source>
        <dbReference type="EMBL" id="CAK0863097.1"/>
    </source>
</evidence>
<comment type="caution">
    <text evidence="5">The sequence shown here is derived from an EMBL/GenBank/DDBJ whole genome shotgun (WGS) entry which is preliminary data.</text>
</comment>
<reference evidence="5" key="1">
    <citation type="submission" date="2023-10" db="EMBL/GenBank/DDBJ databases">
        <authorList>
            <person name="Chen Y."/>
            <person name="Shah S."/>
            <person name="Dougan E. K."/>
            <person name="Thang M."/>
            <person name="Chan C."/>
        </authorList>
    </citation>
    <scope>NUCLEOTIDE SEQUENCE [LARGE SCALE GENOMIC DNA]</scope>
</reference>
<dbReference type="InterPro" id="IPR018247">
    <property type="entry name" value="EF_Hand_1_Ca_BS"/>
</dbReference>
<evidence type="ECO:0000256" key="3">
    <source>
        <dbReference type="SAM" id="MobiDB-lite"/>
    </source>
</evidence>
<feature type="non-terminal residue" evidence="5">
    <location>
        <position position="1"/>
    </location>
</feature>
<feature type="coiled-coil region" evidence="2">
    <location>
        <begin position="270"/>
        <end position="322"/>
    </location>
</feature>
<name>A0ABN9UUD2_9DINO</name>
<proteinExistence type="predicted"/>
<feature type="compositionally biased region" description="Low complexity" evidence="3">
    <location>
        <begin position="84"/>
        <end position="109"/>
    </location>
</feature>
<dbReference type="Gene3D" id="1.10.238.10">
    <property type="entry name" value="EF-hand"/>
    <property type="match status" value="2"/>
</dbReference>
<dbReference type="Pfam" id="PF13202">
    <property type="entry name" value="EF-hand_5"/>
    <property type="match status" value="1"/>
</dbReference>
<dbReference type="Proteomes" id="UP001189429">
    <property type="component" value="Unassembled WGS sequence"/>
</dbReference>
<sequence length="898" mass="98477">TLSSQNHGKPVYKKDTQVNNLDVMLYFWDQRDGASFSGWWFGPQVGGDQVWAYHPKDTPSPPKSGYHVPCDGPIDTTMTIGATSSAPASAPQQAQPAQQAQQQQPWSAPWSPPKGGKDSKGKGGKDSKGSKDFGKGFSKDSGKSKGGKDSKGKGKGKDDKGGKGKGKSGGKGGGDWGGGWDALATMMGQMQEEWKKKAEEDKKKAEEESAKRKSEQGAAMNIRRVIQKVRGATEEGLEPLKKELDEILSQELETCGSMKTKLKEEAEQSVMQTVMRIEATKKAMAEAEEKRKELQDKAEKVLKEMASLVADAEMEAQAVKEAGEPLTADGADLEDTKEAAEAVGKAGEEAKAKLKICTDFSKENGKNMHVPQVAGGTDNLVEWGKLLTRTKELARETDQAMKQAAAAKVSAEKKSEAIKKMKAWTDVFDKYDKKKSGYLSKANVKSYAQAVLQFKIQDGPLEEIFAALSDDPKGIAKDAEQLLRLKIAIGCAREKVEDDMLRKEREEKEKMLAEMKAELQEKANGVLQVITRSEGLVATAEKATLPLPAKAKELSSTDMLQLSDEVEAAIKEAKADIAEATSALEGLKEDVDEALKTWLLVEVNKLHAKTVGWEPRLAKATSSCSTFRDKAKNKEREELEALEVQAIGMIRYHQQEEKLSKEQMFEQFDADKDGSVSEADFIKFFTACKKDEAKNEDGTTPPKKDPPSEEALKRVFKQLDEDEEGSLSKERLGVIVRRLMKVASETAISSGMSIKDKESKTVRRLELDEVVDVLEGPIEDETAGVLRVRAKAMKDGAEGWISLKGNKGTDYLVDGGFLFKVVKDTIMTAAFELDAPVDKNKKDPTRKLKEGELLEVREWPKLEEKSNLTRMKCKAKSDGLVGWVTTVGNAGTVFVSMV</sequence>
<feature type="compositionally biased region" description="Gly residues" evidence="3">
    <location>
        <begin position="169"/>
        <end position="180"/>
    </location>
</feature>
<evidence type="ECO:0000259" key="4">
    <source>
        <dbReference type="PROSITE" id="PS50222"/>
    </source>
</evidence>
<dbReference type="SUPFAM" id="SSF47473">
    <property type="entry name" value="EF-hand"/>
    <property type="match status" value="1"/>
</dbReference>
<evidence type="ECO:0000256" key="1">
    <source>
        <dbReference type="ARBA" id="ARBA00022837"/>
    </source>
</evidence>
<feature type="domain" description="EF-hand" evidence="4">
    <location>
        <begin position="656"/>
        <end position="691"/>
    </location>
</feature>
<feature type="compositionally biased region" description="Basic and acidic residues" evidence="3">
    <location>
        <begin position="192"/>
        <end position="215"/>
    </location>
</feature>